<keyword evidence="5" id="KW-1284">Encapsulin nanocompartment</keyword>
<evidence type="ECO:0008006" key="9">
    <source>
        <dbReference type="Google" id="ProtNLM"/>
    </source>
</evidence>
<feature type="region of interest" description="Disordered" evidence="6">
    <location>
        <begin position="91"/>
        <end position="118"/>
    </location>
</feature>
<dbReference type="AlphaFoldDB" id="A0A4V6QB61"/>
<evidence type="ECO:0000256" key="1">
    <source>
        <dbReference type="ARBA" id="ARBA00022434"/>
    </source>
</evidence>
<name>A0A4V6QB61_9FIRM</name>
<dbReference type="Gene3D" id="6.10.140.1960">
    <property type="match status" value="1"/>
</dbReference>
<keyword evidence="8" id="KW-1185">Reference proteome</keyword>
<evidence type="ECO:0000313" key="7">
    <source>
        <dbReference type="EMBL" id="TDX47839.1"/>
    </source>
</evidence>
<evidence type="ECO:0000256" key="2">
    <source>
        <dbReference type="ARBA" id="ARBA00022723"/>
    </source>
</evidence>
<evidence type="ECO:0000313" key="8">
    <source>
        <dbReference type="Proteomes" id="UP000295832"/>
    </source>
</evidence>
<evidence type="ECO:0000256" key="6">
    <source>
        <dbReference type="SAM" id="MobiDB-lite"/>
    </source>
</evidence>
<dbReference type="RefSeq" id="WP_134118519.1">
    <property type="nucleotide sequence ID" value="NZ_SOEG01000035.1"/>
</dbReference>
<dbReference type="GO" id="GO:0046872">
    <property type="term" value="F:metal ion binding"/>
    <property type="evidence" value="ECO:0007669"/>
    <property type="project" value="UniProtKB-KW"/>
</dbReference>
<comment type="caution">
    <text evidence="7">The sequence shown here is derived from an EMBL/GenBank/DDBJ whole genome shotgun (WGS) entry which is preliminary data.</text>
</comment>
<organism evidence="7 8">
    <name type="scientific">Orenia marismortui</name>
    <dbReference type="NCBI Taxonomy" id="46469"/>
    <lineage>
        <taxon>Bacteria</taxon>
        <taxon>Bacillati</taxon>
        <taxon>Bacillota</taxon>
        <taxon>Clostridia</taxon>
        <taxon>Halanaerobiales</taxon>
        <taxon>Halobacteroidaceae</taxon>
        <taxon>Orenia</taxon>
    </lineage>
</organism>
<reference evidence="7 8" key="1">
    <citation type="submission" date="2019-03" db="EMBL/GenBank/DDBJ databases">
        <title>Subsurface microbial communities from deep shales in Ohio and West Virginia, USA.</title>
        <authorList>
            <person name="Wrighton K."/>
        </authorList>
    </citation>
    <scope>NUCLEOTIDE SEQUENCE [LARGE SCALE GENOMIC DNA]</scope>
    <source>
        <strain evidence="7 8">MSL 6dP</strain>
    </source>
</reference>
<evidence type="ECO:0000256" key="5">
    <source>
        <dbReference type="ARBA" id="ARBA00033787"/>
    </source>
</evidence>
<evidence type="ECO:0000256" key="4">
    <source>
        <dbReference type="ARBA" id="ARBA00033738"/>
    </source>
</evidence>
<keyword evidence="1" id="KW-0409">Iron storage</keyword>
<keyword evidence="2" id="KW-0479">Metal-binding</keyword>
<dbReference type="InterPro" id="IPR009078">
    <property type="entry name" value="Ferritin-like_SF"/>
</dbReference>
<proteinExistence type="predicted"/>
<dbReference type="GO" id="GO:0140737">
    <property type="term" value="C:encapsulin nanocompartment"/>
    <property type="evidence" value="ECO:0007669"/>
    <property type="project" value="UniProtKB-SubCell"/>
</dbReference>
<accession>A0A4V6QB61</accession>
<dbReference type="STRING" id="926561.GCA_000379025_00024"/>
<dbReference type="Proteomes" id="UP000295832">
    <property type="component" value="Unassembled WGS sequence"/>
</dbReference>
<dbReference type="GO" id="GO:0006879">
    <property type="term" value="P:intracellular iron ion homeostasis"/>
    <property type="evidence" value="ECO:0007669"/>
    <property type="project" value="UniProtKB-KW"/>
</dbReference>
<gene>
    <name evidence="7" type="ORF">C7959_13528</name>
</gene>
<dbReference type="GO" id="GO:0004322">
    <property type="term" value="F:ferroxidase activity"/>
    <property type="evidence" value="ECO:0007669"/>
    <property type="project" value="InterPro"/>
</dbReference>
<dbReference type="SUPFAM" id="SSF47240">
    <property type="entry name" value="Ferritin-like"/>
    <property type="match status" value="1"/>
</dbReference>
<dbReference type="NCBIfam" id="TIGR04535">
    <property type="entry name" value="ferrit_encaps"/>
    <property type="match status" value="1"/>
</dbReference>
<evidence type="ECO:0000256" key="3">
    <source>
        <dbReference type="ARBA" id="ARBA00023004"/>
    </source>
</evidence>
<dbReference type="InterPro" id="IPR054581">
    <property type="entry name" value="EncFtn-like"/>
</dbReference>
<dbReference type="CDD" id="cd00657">
    <property type="entry name" value="Ferritin_like"/>
    <property type="match status" value="1"/>
</dbReference>
<protein>
    <recommendedName>
        <fullName evidence="9">Ferritin</fullName>
    </recommendedName>
</protein>
<dbReference type="InterPro" id="IPR030907">
    <property type="entry name" value="Ferrit_encaps"/>
</dbReference>
<sequence>MGSEGYHEENLPEGVKEFHRMIQSVIEELEAVDWYNQRAAATKDPQIKAIVEHNRDEEIEHACMGLEWLRRNYPQWDEYLREFLFTEGDITAIEDDEEEDSEDLSTSSDNSLGINNLR</sequence>
<feature type="compositionally biased region" description="Acidic residues" evidence="6">
    <location>
        <begin position="92"/>
        <end position="103"/>
    </location>
</feature>
<dbReference type="Pfam" id="PF22277">
    <property type="entry name" value="EncFtn-like"/>
    <property type="match status" value="1"/>
</dbReference>
<dbReference type="EMBL" id="SOEG01000035">
    <property type="protein sequence ID" value="TDX47839.1"/>
    <property type="molecule type" value="Genomic_DNA"/>
</dbReference>
<keyword evidence="3" id="KW-0408">Iron</keyword>
<comment type="subcellular location">
    <subcellularLocation>
        <location evidence="4">Encapsulin nanocompartment</location>
    </subcellularLocation>
</comment>